<dbReference type="SUPFAM" id="SSF55874">
    <property type="entry name" value="ATPase domain of HSP90 chaperone/DNA topoisomerase II/histidine kinase"/>
    <property type="match status" value="1"/>
</dbReference>
<evidence type="ECO:0000256" key="3">
    <source>
        <dbReference type="ARBA" id="ARBA00022553"/>
    </source>
</evidence>
<feature type="region of interest" description="Disordered" evidence="7">
    <location>
        <begin position="262"/>
        <end position="291"/>
    </location>
</feature>
<dbReference type="SUPFAM" id="SSF47384">
    <property type="entry name" value="Homodimeric domain of signal transducing histidine kinase"/>
    <property type="match status" value="1"/>
</dbReference>
<dbReference type="InterPro" id="IPR005467">
    <property type="entry name" value="His_kinase_dom"/>
</dbReference>
<name>A0A3A6PV51_9EURY</name>
<dbReference type="AlphaFoldDB" id="A0A3A6PV51"/>
<keyword evidence="8" id="KW-0812">Transmembrane</keyword>
<evidence type="ECO:0000256" key="2">
    <source>
        <dbReference type="ARBA" id="ARBA00012438"/>
    </source>
</evidence>
<dbReference type="Pfam" id="PF00512">
    <property type="entry name" value="HisKA"/>
    <property type="match status" value="1"/>
</dbReference>
<dbReference type="InterPro" id="IPR050736">
    <property type="entry name" value="Sensor_HK_Regulatory"/>
</dbReference>
<dbReference type="PRINTS" id="PR00344">
    <property type="entry name" value="BCTRLSENSOR"/>
</dbReference>
<keyword evidence="3" id="KW-0597">Phosphoprotein</keyword>
<dbReference type="EMBL" id="QKNY01000008">
    <property type="protein sequence ID" value="RJX43495.1"/>
    <property type="molecule type" value="Genomic_DNA"/>
</dbReference>
<evidence type="ECO:0000259" key="9">
    <source>
        <dbReference type="PROSITE" id="PS50109"/>
    </source>
</evidence>
<dbReference type="Gene3D" id="1.10.287.130">
    <property type="match status" value="1"/>
</dbReference>
<dbReference type="InterPro" id="IPR003594">
    <property type="entry name" value="HATPase_dom"/>
</dbReference>
<feature type="transmembrane region" description="Helical" evidence="8">
    <location>
        <begin position="102"/>
        <end position="123"/>
    </location>
</feature>
<dbReference type="InterPro" id="IPR003661">
    <property type="entry name" value="HisK_dim/P_dom"/>
</dbReference>
<dbReference type="Gene3D" id="3.30.565.10">
    <property type="entry name" value="Histidine kinase-like ATPase, C-terminal domain"/>
    <property type="match status" value="1"/>
</dbReference>
<dbReference type="PANTHER" id="PTHR43711">
    <property type="entry name" value="TWO-COMPONENT HISTIDINE KINASE"/>
    <property type="match status" value="1"/>
</dbReference>
<dbReference type="PANTHER" id="PTHR43711:SF1">
    <property type="entry name" value="HISTIDINE KINASE 1"/>
    <property type="match status" value="1"/>
</dbReference>
<keyword evidence="8" id="KW-0472">Membrane</keyword>
<evidence type="ECO:0000256" key="6">
    <source>
        <dbReference type="ARBA" id="ARBA00023012"/>
    </source>
</evidence>
<keyword evidence="6" id="KW-0902">Two-component regulatory system</keyword>
<gene>
    <name evidence="10" type="ORF">DM826_06075</name>
</gene>
<dbReference type="CDD" id="cd00082">
    <property type="entry name" value="HisKA"/>
    <property type="match status" value="1"/>
</dbReference>
<dbReference type="OrthoDB" id="340441at2157"/>
<feature type="transmembrane region" description="Helical" evidence="8">
    <location>
        <begin position="36"/>
        <end position="58"/>
    </location>
</feature>
<comment type="catalytic activity">
    <reaction evidence="1">
        <text>ATP + protein L-histidine = ADP + protein N-phospho-L-histidine.</text>
        <dbReference type="EC" id="2.7.13.3"/>
    </reaction>
</comment>
<evidence type="ECO:0000256" key="5">
    <source>
        <dbReference type="ARBA" id="ARBA00022777"/>
    </source>
</evidence>
<protein>
    <recommendedName>
        <fullName evidence="2">histidine kinase</fullName>
        <ecNumber evidence="2">2.7.13.3</ecNumber>
    </recommendedName>
</protein>
<keyword evidence="4" id="KW-0808">Transferase</keyword>
<dbReference type="InterPro" id="IPR036890">
    <property type="entry name" value="HATPase_C_sf"/>
</dbReference>
<organism evidence="10 11">
    <name type="scientific">Halonotius aquaticus</name>
    <dbReference type="NCBI Taxonomy" id="2216978"/>
    <lineage>
        <taxon>Archaea</taxon>
        <taxon>Methanobacteriati</taxon>
        <taxon>Methanobacteriota</taxon>
        <taxon>Stenosarchaea group</taxon>
        <taxon>Halobacteria</taxon>
        <taxon>Halobacteriales</taxon>
        <taxon>Haloferacaceae</taxon>
        <taxon>Halonotius</taxon>
    </lineage>
</organism>
<dbReference type="Proteomes" id="UP000276588">
    <property type="component" value="Unassembled WGS sequence"/>
</dbReference>
<evidence type="ECO:0000256" key="8">
    <source>
        <dbReference type="SAM" id="Phobius"/>
    </source>
</evidence>
<keyword evidence="8" id="KW-1133">Transmembrane helix</keyword>
<evidence type="ECO:0000313" key="10">
    <source>
        <dbReference type="EMBL" id="RJX43495.1"/>
    </source>
</evidence>
<feature type="transmembrane region" description="Helical" evidence="8">
    <location>
        <begin position="7"/>
        <end position="30"/>
    </location>
</feature>
<dbReference type="EC" id="2.7.13.3" evidence="2"/>
<dbReference type="CDD" id="cd00075">
    <property type="entry name" value="HATPase"/>
    <property type="match status" value="1"/>
</dbReference>
<evidence type="ECO:0000256" key="4">
    <source>
        <dbReference type="ARBA" id="ARBA00022679"/>
    </source>
</evidence>
<dbReference type="SMART" id="SM00387">
    <property type="entry name" value="HATPase_c"/>
    <property type="match status" value="1"/>
</dbReference>
<evidence type="ECO:0000256" key="1">
    <source>
        <dbReference type="ARBA" id="ARBA00000085"/>
    </source>
</evidence>
<proteinExistence type="predicted"/>
<dbReference type="Pfam" id="PF02518">
    <property type="entry name" value="HATPase_c"/>
    <property type="match status" value="1"/>
</dbReference>
<dbReference type="RefSeq" id="WP_120102513.1">
    <property type="nucleotide sequence ID" value="NZ_QKNY01000008.1"/>
</dbReference>
<reference evidence="10 11" key="1">
    <citation type="submission" date="2018-06" db="EMBL/GenBank/DDBJ databases">
        <title>Halonotius sp. F13-13 a new haloarchaeeon isolated from a solar saltern from Isla Cristina, Huelva, Spain.</title>
        <authorList>
            <person name="Duran-Viseras A."/>
            <person name="Sanchez-Porro C."/>
            <person name="Ventosa A."/>
        </authorList>
    </citation>
    <scope>NUCLEOTIDE SEQUENCE [LARGE SCALE GENOMIC DNA]</scope>
    <source>
        <strain evidence="10 11">F13-13</strain>
    </source>
</reference>
<accession>A0A3A6PV51</accession>
<keyword evidence="11" id="KW-1185">Reference proteome</keyword>
<dbReference type="PROSITE" id="PS50109">
    <property type="entry name" value="HIS_KIN"/>
    <property type="match status" value="1"/>
</dbReference>
<evidence type="ECO:0000313" key="11">
    <source>
        <dbReference type="Proteomes" id="UP000276588"/>
    </source>
</evidence>
<feature type="domain" description="Histidine kinase" evidence="9">
    <location>
        <begin position="150"/>
        <end position="376"/>
    </location>
</feature>
<keyword evidence="5" id="KW-0418">Kinase</keyword>
<feature type="transmembrane region" description="Helical" evidence="8">
    <location>
        <begin position="70"/>
        <end position="96"/>
    </location>
</feature>
<sequence>MRRQLGIGVIAGIGVATAQLTVYGVIAGAYDGIVGLITDGVLSILFSALVIGAGYWAQTTDRPDWDIVRLAGWCLAGSIAIGGFELLTALSLYAAGAAEIELLRALTTAAARGAALGIAFGLFDIERRRTKRRGAELERQVDRLEEFASVVSHDLRSPLTVAKGNMELIGDNDAVDEELIAHVEFAHDRMSEIIEDSLALARGGNEVTDPEPVELTDIATQAWQTVGGDDETLSVATEMQLDADPERLLRLLENLFRNAIEHGADGDDSDDGGDPIAAGLPDDYGDDEPSESVLDGLSITVGELTDAKGFYVADNGDGIPEEEREDIFEAGVSSSGTGSGLGLAIVRRIAQAHGWTVSVTDADGGGARFEFRTDPE</sequence>
<dbReference type="GO" id="GO:0000155">
    <property type="term" value="F:phosphorelay sensor kinase activity"/>
    <property type="evidence" value="ECO:0007669"/>
    <property type="project" value="InterPro"/>
</dbReference>
<dbReference type="InterPro" id="IPR004358">
    <property type="entry name" value="Sig_transdc_His_kin-like_C"/>
</dbReference>
<dbReference type="SMART" id="SM00388">
    <property type="entry name" value="HisKA"/>
    <property type="match status" value="1"/>
</dbReference>
<dbReference type="InterPro" id="IPR036097">
    <property type="entry name" value="HisK_dim/P_sf"/>
</dbReference>
<comment type="caution">
    <text evidence="10">The sequence shown here is derived from an EMBL/GenBank/DDBJ whole genome shotgun (WGS) entry which is preliminary data.</text>
</comment>
<evidence type="ECO:0000256" key="7">
    <source>
        <dbReference type="SAM" id="MobiDB-lite"/>
    </source>
</evidence>